<reference evidence="1 2" key="3">
    <citation type="journal article" date="2011" name="Nat. Chem. Biol.">
        <title>Reveromycin A biosynthesis uses RevG and RevJ for stereospecific spiroacetal formation.</title>
        <authorList>
            <person name="Takahashi S."/>
            <person name="Toyoda A."/>
            <person name="Sekiyama Y."/>
            <person name="Takagi H."/>
            <person name="Nogawa T."/>
            <person name="Uramoto M."/>
            <person name="Suzuki R."/>
            <person name="Koshino H."/>
            <person name="Kumano T."/>
            <person name="Panthee S."/>
            <person name="Dairi T."/>
            <person name="Ishikawa J."/>
            <person name="Ikeda H."/>
            <person name="Sakaki Y."/>
            <person name="Osada H."/>
        </authorList>
    </citation>
    <scope>NUCLEOTIDE SEQUENCE [LARGE SCALE GENOMIC DNA]</scope>
    <source>
        <strain evidence="1 2">SN-593</strain>
    </source>
</reference>
<dbReference type="AlphaFoldDB" id="A0A7U3UVA9"/>
<dbReference type="RefSeq" id="WP_202235258.1">
    <property type="nucleotide sequence ID" value="NZ_AP018365.1"/>
</dbReference>
<dbReference type="KEGG" id="arev:RVR_5782"/>
<reference evidence="1 2" key="2">
    <citation type="journal article" date="2011" name="J. Antibiot.">
        <title>Furaquinocins I and J: novel polyketide isoprenoid hybrid compounds from Streptomyces reveromyceticus SN-593.</title>
        <authorList>
            <person name="Panthee S."/>
            <person name="Takahashi S."/>
            <person name="Takagi H."/>
            <person name="Nogawa T."/>
            <person name="Oowada E."/>
            <person name="Uramoto M."/>
            <person name="Osada H."/>
        </authorList>
    </citation>
    <scope>NUCLEOTIDE SEQUENCE [LARGE SCALE GENOMIC DNA]</scope>
    <source>
        <strain evidence="1 2">SN-593</strain>
    </source>
</reference>
<dbReference type="EMBL" id="AP018365">
    <property type="protein sequence ID" value="BBA99243.1"/>
    <property type="molecule type" value="Genomic_DNA"/>
</dbReference>
<reference evidence="1 2" key="1">
    <citation type="journal article" date="2010" name="J. Bacteriol.">
        <title>Biochemical characterization of a novel indole prenyltransferase from Streptomyces sp. SN-593.</title>
        <authorList>
            <person name="Takahashi S."/>
            <person name="Takagi H."/>
            <person name="Toyoda A."/>
            <person name="Uramoto M."/>
            <person name="Nogawa T."/>
            <person name="Ueki M."/>
            <person name="Sakaki Y."/>
            <person name="Osada H."/>
        </authorList>
    </citation>
    <scope>NUCLEOTIDE SEQUENCE [LARGE SCALE GENOMIC DNA]</scope>
    <source>
        <strain evidence="1 2">SN-593</strain>
    </source>
</reference>
<accession>A0A7U3UVA9</accession>
<proteinExistence type="predicted"/>
<protein>
    <submittedName>
        <fullName evidence="1">Uncharacterized protein</fullName>
    </submittedName>
</protein>
<evidence type="ECO:0000313" key="1">
    <source>
        <dbReference type="EMBL" id="BBA99243.1"/>
    </source>
</evidence>
<name>A0A7U3UVA9_9ACTN</name>
<dbReference type="Proteomes" id="UP000595703">
    <property type="component" value="Chromosome"/>
</dbReference>
<evidence type="ECO:0000313" key="2">
    <source>
        <dbReference type="Proteomes" id="UP000595703"/>
    </source>
</evidence>
<sequence>MTRTPQDTFLSDQTLAAAREAALDPGTVPVAITAADGKKRCTWCDCPDGPDSPHNRPGYRCGGCPALAVHVVSVHLGPNLRYDYPACGRHWTEVVARVASTVSASRT</sequence>
<organism evidence="1 2">
    <name type="scientific">Actinacidiphila reveromycinica</name>
    <dbReference type="NCBI Taxonomy" id="659352"/>
    <lineage>
        <taxon>Bacteria</taxon>
        <taxon>Bacillati</taxon>
        <taxon>Actinomycetota</taxon>
        <taxon>Actinomycetes</taxon>
        <taxon>Kitasatosporales</taxon>
        <taxon>Streptomycetaceae</taxon>
        <taxon>Actinacidiphila</taxon>
    </lineage>
</organism>
<reference evidence="1 2" key="4">
    <citation type="journal article" date="2020" name="Sci. Rep.">
        <title>beta-carboline chemical signals induce reveromycin production through a LuxR family regulator in Streptomyces sp. SN-593.</title>
        <authorList>
            <person name="Panthee S."/>
            <person name="Kito N."/>
            <person name="Hayashi T."/>
            <person name="Shimizu T."/>
            <person name="Ishikawa J."/>
            <person name="Hamamoto H."/>
            <person name="Osada H."/>
            <person name="Takahashi S."/>
        </authorList>
    </citation>
    <scope>NUCLEOTIDE SEQUENCE [LARGE SCALE GENOMIC DNA]</scope>
    <source>
        <strain evidence="1 2">SN-593</strain>
    </source>
</reference>
<gene>
    <name evidence="1" type="ORF">RVR_5782</name>
</gene>
<keyword evidence="2" id="KW-1185">Reference proteome</keyword>